<dbReference type="InterPro" id="IPR052025">
    <property type="entry name" value="Xyloglucanase_GH74"/>
</dbReference>
<dbReference type="InterPro" id="IPR036278">
    <property type="entry name" value="Sialidase_sf"/>
</dbReference>
<name>A0A1G2G6Z8_9BACT</name>
<comment type="caution">
    <text evidence="4">The sequence shown here is derived from an EMBL/GenBank/DDBJ whole genome shotgun (WGS) entry which is preliminary data.</text>
</comment>
<dbReference type="Pfam" id="PF14870">
    <property type="entry name" value="PSII_BNR"/>
    <property type="match status" value="1"/>
</dbReference>
<reference evidence="4 5" key="1">
    <citation type="journal article" date="2016" name="Nat. Commun.">
        <title>Thousands of microbial genomes shed light on interconnected biogeochemical processes in an aquifer system.</title>
        <authorList>
            <person name="Anantharaman K."/>
            <person name="Brown C.T."/>
            <person name="Hug L.A."/>
            <person name="Sharon I."/>
            <person name="Castelle C.J."/>
            <person name="Probst A.J."/>
            <person name="Thomas B.C."/>
            <person name="Singh A."/>
            <person name="Wilkins M.J."/>
            <person name="Karaoz U."/>
            <person name="Brodie E.L."/>
            <person name="Williams K.H."/>
            <person name="Hubbard S.S."/>
            <person name="Banfield J.F."/>
        </authorList>
    </citation>
    <scope>NUCLEOTIDE SEQUENCE [LARGE SCALE GENOMIC DNA]</scope>
</reference>
<proteinExistence type="predicted"/>
<evidence type="ECO:0000313" key="5">
    <source>
        <dbReference type="Proteomes" id="UP000177785"/>
    </source>
</evidence>
<evidence type="ECO:0000256" key="1">
    <source>
        <dbReference type="SAM" id="MobiDB-lite"/>
    </source>
</evidence>
<dbReference type="InterPro" id="IPR015943">
    <property type="entry name" value="WD40/YVTN_repeat-like_dom_sf"/>
</dbReference>
<dbReference type="Proteomes" id="UP000177785">
    <property type="component" value="Unassembled WGS sequence"/>
</dbReference>
<feature type="transmembrane region" description="Helical" evidence="2">
    <location>
        <begin position="7"/>
        <end position="28"/>
    </location>
</feature>
<dbReference type="InterPro" id="IPR028203">
    <property type="entry name" value="PSII_CF48-like_dom"/>
</dbReference>
<feature type="region of interest" description="Disordered" evidence="1">
    <location>
        <begin position="32"/>
        <end position="53"/>
    </location>
</feature>
<evidence type="ECO:0000313" key="4">
    <source>
        <dbReference type="EMBL" id="OGZ45681.1"/>
    </source>
</evidence>
<gene>
    <name evidence="4" type="ORF">A2756_02120</name>
</gene>
<keyword evidence="2" id="KW-0472">Membrane</keyword>
<dbReference type="EMBL" id="MHNL01000005">
    <property type="protein sequence ID" value="OGZ45681.1"/>
    <property type="molecule type" value="Genomic_DNA"/>
</dbReference>
<feature type="domain" description="Photosynthesis system II assembly factor Ycf48/Hcf136-like" evidence="3">
    <location>
        <begin position="176"/>
        <end position="356"/>
    </location>
</feature>
<organism evidence="4 5">
    <name type="scientific">Candidatus Ryanbacteria bacterium RIFCSPHIGHO2_01_FULL_48_27</name>
    <dbReference type="NCBI Taxonomy" id="1802115"/>
    <lineage>
        <taxon>Bacteria</taxon>
        <taxon>Candidatus Ryaniibacteriota</taxon>
    </lineage>
</organism>
<accession>A0A1G2G6Z8</accession>
<feature type="compositionally biased region" description="Polar residues" evidence="1">
    <location>
        <begin position="32"/>
        <end position="46"/>
    </location>
</feature>
<protein>
    <recommendedName>
        <fullName evidence="3">Photosynthesis system II assembly factor Ycf48/Hcf136-like domain-containing protein</fullName>
    </recommendedName>
</protein>
<keyword evidence="2" id="KW-1133">Transmembrane helix</keyword>
<dbReference type="SUPFAM" id="SSF110296">
    <property type="entry name" value="Oligoxyloglucan reducing end-specific cellobiohydrolase"/>
    <property type="match status" value="1"/>
</dbReference>
<sequence length="371" mass="39939">MQSFKKIIIFLIVILAVAAAFLAAFSFFNKPSTDAPSASTPGTPSGTGEELQDPDASIFVSKDKGVTWRGVSGTKGIAPMSIRFGKTASELFVGTMAKALWKGVDEGKSFAEITDNAAVLPVDARIDDVAVLSNVTKHAYVAASYASKGHVLELAGSEFRELYFTPTTKTAVSGVAVDPADTDHVFIVVQDGSFLESLDGGESWKPLYRFTSRTPTHILMHPQKPGVFWVTMGKGGGGGVFRTVNGGKDWKSLDTELRKFSGARNPEQIYFDTASGSLYLTSKYGLLRSRDDGTTWTAIKLPVPPAALPVVAIAVNPKNARELYISASGQFYRSIDGGESWSGKDFGTKRKITTITINPTNPREIFIGFDK</sequence>
<keyword evidence="2" id="KW-0812">Transmembrane</keyword>
<evidence type="ECO:0000259" key="3">
    <source>
        <dbReference type="Pfam" id="PF14870"/>
    </source>
</evidence>
<dbReference type="AlphaFoldDB" id="A0A1G2G6Z8"/>
<dbReference type="SUPFAM" id="SSF50939">
    <property type="entry name" value="Sialidases"/>
    <property type="match status" value="1"/>
</dbReference>
<dbReference type="STRING" id="1802115.A2756_02120"/>
<dbReference type="PANTHER" id="PTHR43739:SF5">
    <property type="entry name" value="EXO-ALPHA-SIALIDASE"/>
    <property type="match status" value="1"/>
</dbReference>
<dbReference type="GO" id="GO:0010411">
    <property type="term" value="P:xyloglucan metabolic process"/>
    <property type="evidence" value="ECO:0007669"/>
    <property type="project" value="TreeGrafter"/>
</dbReference>
<evidence type="ECO:0000256" key="2">
    <source>
        <dbReference type="SAM" id="Phobius"/>
    </source>
</evidence>
<dbReference type="PANTHER" id="PTHR43739">
    <property type="entry name" value="XYLOGLUCANASE (EUROFUNG)"/>
    <property type="match status" value="1"/>
</dbReference>
<dbReference type="Gene3D" id="2.130.10.10">
    <property type="entry name" value="YVTN repeat-like/Quinoprotein amine dehydrogenase"/>
    <property type="match status" value="3"/>
</dbReference>